<dbReference type="OrthoDB" id="446809at2759"/>
<gene>
    <name evidence="5" type="ORF">N7456_000202</name>
</gene>
<evidence type="ECO:0000256" key="1">
    <source>
        <dbReference type="ARBA" id="ARBA00010928"/>
    </source>
</evidence>
<dbReference type="GO" id="GO:0000166">
    <property type="term" value="F:nucleotide binding"/>
    <property type="evidence" value="ECO:0007669"/>
    <property type="project" value="InterPro"/>
</dbReference>
<evidence type="ECO:0000256" key="2">
    <source>
        <dbReference type="ARBA" id="ARBA00023002"/>
    </source>
</evidence>
<dbReference type="SUPFAM" id="SSF51735">
    <property type="entry name" value="NAD(P)-binding Rossmann-fold domains"/>
    <property type="match status" value="1"/>
</dbReference>
<dbReference type="Pfam" id="PF22725">
    <property type="entry name" value="GFO_IDH_MocA_C3"/>
    <property type="match status" value="1"/>
</dbReference>
<dbReference type="Pfam" id="PF01408">
    <property type="entry name" value="GFO_IDH_MocA"/>
    <property type="match status" value="1"/>
</dbReference>
<dbReference type="InterPro" id="IPR036291">
    <property type="entry name" value="NAD(P)-bd_dom_sf"/>
</dbReference>
<dbReference type="AlphaFoldDB" id="A0A9W9GBQ5"/>
<dbReference type="GO" id="GO:0005737">
    <property type="term" value="C:cytoplasm"/>
    <property type="evidence" value="ECO:0007669"/>
    <property type="project" value="TreeGrafter"/>
</dbReference>
<dbReference type="PANTHER" id="PTHR42840:SF3">
    <property type="entry name" value="BINDING ROSSMANN FOLD OXIDOREDUCTASE, PUTATIVE (AFU_ORTHOLOGUE AFUA_2G10240)-RELATED"/>
    <property type="match status" value="1"/>
</dbReference>
<keyword evidence="2" id="KW-0560">Oxidoreductase</keyword>
<evidence type="ECO:0000313" key="5">
    <source>
        <dbReference type="EMBL" id="KAJ5115854.1"/>
    </source>
</evidence>
<evidence type="ECO:0000259" key="3">
    <source>
        <dbReference type="Pfam" id="PF01408"/>
    </source>
</evidence>
<dbReference type="GO" id="GO:0006740">
    <property type="term" value="P:NADPH regeneration"/>
    <property type="evidence" value="ECO:0007669"/>
    <property type="project" value="TreeGrafter"/>
</dbReference>
<accession>A0A9W9GBQ5</accession>
<evidence type="ECO:0000313" key="6">
    <source>
        <dbReference type="Proteomes" id="UP001149165"/>
    </source>
</evidence>
<feature type="domain" description="Gfo/Idh/MocA-like oxidoreductase N-terminal" evidence="3">
    <location>
        <begin position="10"/>
        <end position="130"/>
    </location>
</feature>
<keyword evidence="6" id="KW-1185">Reference proteome</keyword>
<dbReference type="Gene3D" id="3.30.360.10">
    <property type="entry name" value="Dihydrodipicolinate Reductase, domain 2"/>
    <property type="match status" value="1"/>
</dbReference>
<sequence length="354" mass="39132">MSLQGQRKLQIGIVGLGRMGQRHALNILYRTPHANLLCVCSPAPADREWAKKNLPSEINFLTSFEEMIETPGLEAVIIASATPVHASQSLEALNRGIHVLCEKPVTLDVTELQNLITESKRNTTAKIMVGFTRRFDASYKDARKKVLDGKIGEPVVIRSHGCEACQDGSFFVEYARQSGGIFVDTTIHDIDLALSFFGEDVQPRKLWATGVIAKYPELEKFGDYDNAVGIVEFWGGKIAYFYNNRIAVHGYDNTTEIVGTGGKLSINANSRQNRVEVTDGSGHWNDITPSWIDRYEEAFVTEVNEFTEAIIQGNDLPLSFASALTSLKIGLALQESLQTGESVSFDEQGNRISK</sequence>
<dbReference type="InterPro" id="IPR055170">
    <property type="entry name" value="GFO_IDH_MocA-like_dom"/>
</dbReference>
<comment type="caution">
    <text evidence="5">The sequence shown here is derived from an EMBL/GenBank/DDBJ whole genome shotgun (WGS) entry which is preliminary data.</text>
</comment>
<dbReference type="SUPFAM" id="SSF55347">
    <property type="entry name" value="Glyceraldehyde-3-phosphate dehydrogenase-like, C-terminal domain"/>
    <property type="match status" value="1"/>
</dbReference>
<organism evidence="5 6">
    <name type="scientific">Penicillium angulare</name>
    <dbReference type="NCBI Taxonomy" id="116970"/>
    <lineage>
        <taxon>Eukaryota</taxon>
        <taxon>Fungi</taxon>
        <taxon>Dikarya</taxon>
        <taxon>Ascomycota</taxon>
        <taxon>Pezizomycotina</taxon>
        <taxon>Eurotiomycetes</taxon>
        <taxon>Eurotiomycetidae</taxon>
        <taxon>Eurotiales</taxon>
        <taxon>Aspergillaceae</taxon>
        <taxon>Penicillium</taxon>
    </lineage>
</organism>
<reference evidence="5" key="2">
    <citation type="journal article" date="2023" name="IMA Fungus">
        <title>Comparative genomic study of the Penicillium genus elucidates a diverse pangenome and 15 lateral gene transfer events.</title>
        <authorList>
            <person name="Petersen C."/>
            <person name="Sorensen T."/>
            <person name="Nielsen M.R."/>
            <person name="Sondergaard T.E."/>
            <person name="Sorensen J.L."/>
            <person name="Fitzpatrick D.A."/>
            <person name="Frisvad J.C."/>
            <person name="Nielsen K.L."/>
        </authorList>
    </citation>
    <scope>NUCLEOTIDE SEQUENCE</scope>
    <source>
        <strain evidence="5">IBT 30069</strain>
    </source>
</reference>
<comment type="similarity">
    <text evidence="1">Belongs to the Gfo/Idh/MocA family.</text>
</comment>
<name>A0A9W9GBQ5_9EURO</name>
<evidence type="ECO:0000259" key="4">
    <source>
        <dbReference type="Pfam" id="PF22725"/>
    </source>
</evidence>
<protein>
    <submittedName>
        <fullName evidence="5">NAD-binding Rossmann fold oxidoreductase family protein</fullName>
    </submittedName>
</protein>
<reference evidence="5" key="1">
    <citation type="submission" date="2022-11" db="EMBL/GenBank/DDBJ databases">
        <authorList>
            <person name="Petersen C."/>
        </authorList>
    </citation>
    <scope>NUCLEOTIDE SEQUENCE</scope>
    <source>
        <strain evidence="5">IBT 30069</strain>
    </source>
</reference>
<dbReference type="Gene3D" id="3.40.50.720">
    <property type="entry name" value="NAD(P)-binding Rossmann-like Domain"/>
    <property type="match status" value="1"/>
</dbReference>
<dbReference type="InterPro" id="IPR000683">
    <property type="entry name" value="Gfo/Idh/MocA-like_OxRdtase_N"/>
</dbReference>
<dbReference type="GO" id="GO:0016491">
    <property type="term" value="F:oxidoreductase activity"/>
    <property type="evidence" value="ECO:0007669"/>
    <property type="project" value="UniProtKB-KW"/>
</dbReference>
<proteinExistence type="inferred from homology"/>
<feature type="domain" description="GFO/IDH/MocA-like oxidoreductase" evidence="4">
    <location>
        <begin position="139"/>
        <end position="264"/>
    </location>
</feature>
<dbReference type="EMBL" id="JAPQKH010000001">
    <property type="protein sequence ID" value="KAJ5115854.1"/>
    <property type="molecule type" value="Genomic_DNA"/>
</dbReference>
<dbReference type="Proteomes" id="UP001149165">
    <property type="component" value="Unassembled WGS sequence"/>
</dbReference>
<dbReference type="PANTHER" id="PTHR42840">
    <property type="entry name" value="NAD(P)-BINDING ROSSMANN-FOLD SUPERFAMILY PROTEIN-RELATED"/>
    <property type="match status" value="1"/>
</dbReference>